<proteinExistence type="predicted"/>
<evidence type="ECO:0000313" key="2">
    <source>
        <dbReference type="Proteomes" id="UP001283361"/>
    </source>
</evidence>
<evidence type="ECO:0000313" key="1">
    <source>
        <dbReference type="EMBL" id="KAK3784863.1"/>
    </source>
</evidence>
<dbReference type="Proteomes" id="UP001283361">
    <property type="component" value="Unassembled WGS sequence"/>
</dbReference>
<accession>A0AAE1AC42</accession>
<dbReference type="EMBL" id="JAWDGP010002185">
    <property type="protein sequence ID" value="KAK3784863.1"/>
    <property type="molecule type" value="Genomic_DNA"/>
</dbReference>
<organism evidence="1 2">
    <name type="scientific">Elysia crispata</name>
    <name type="common">lettuce slug</name>
    <dbReference type="NCBI Taxonomy" id="231223"/>
    <lineage>
        <taxon>Eukaryota</taxon>
        <taxon>Metazoa</taxon>
        <taxon>Spiralia</taxon>
        <taxon>Lophotrochozoa</taxon>
        <taxon>Mollusca</taxon>
        <taxon>Gastropoda</taxon>
        <taxon>Heterobranchia</taxon>
        <taxon>Euthyneura</taxon>
        <taxon>Panpulmonata</taxon>
        <taxon>Sacoglossa</taxon>
        <taxon>Placobranchoidea</taxon>
        <taxon>Plakobranchidae</taxon>
        <taxon>Elysia</taxon>
    </lineage>
</organism>
<reference evidence="1" key="1">
    <citation type="journal article" date="2023" name="G3 (Bethesda)">
        <title>A reference genome for the long-term kleptoplast-retaining sea slug Elysia crispata morphotype clarki.</title>
        <authorList>
            <person name="Eastman K.E."/>
            <person name="Pendleton A.L."/>
            <person name="Shaikh M.A."/>
            <person name="Suttiyut T."/>
            <person name="Ogas R."/>
            <person name="Tomko P."/>
            <person name="Gavelis G."/>
            <person name="Widhalm J.R."/>
            <person name="Wisecaver J.H."/>
        </authorList>
    </citation>
    <scope>NUCLEOTIDE SEQUENCE</scope>
    <source>
        <strain evidence="1">ECLA1</strain>
    </source>
</reference>
<name>A0AAE1AC42_9GAST</name>
<gene>
    <name evidence="1" type="ORF">RRG08_056819</name>
</gene>
<comment type="caution">
    <text evidence="1">The sequence shown here is derived from an EMBL/GenBank/DDBJ whole genome shotgun (WGS) entry which is preliminary data.</text>
</comment>
<dbReference type="AlphaFoldDB" id="A0AAE1AC42"/>
<sequence length="94" mass="10727">MSTQCRVCQTGSPWKLQKQLTNHSKGPFTSQPRNIPFSTKLVLLESAQQVFRRVLHSCPTFVFPGRQLLTAGQHLVLRRHHNLFKAQPLPLLPT</sequence>
<protein>
    <submittedName>
        <fullName evidence="1">Uncharacterized protein</fullName>
    </submittedName>
</protein>
<keyword evidence="2" id="KW-1185">Reference proteome</keyword>